<evidence type="ECO:0000256" key="2">
    <source>
        <dbReference type="SAM" id="Phobius"/>
    </source>
</evidence>
<protein>
    <recommendedName>
        <fullName evidence="3">Zinc-ribbon domain-containing protein</fullName>
    </recommendedName>
</protein>
<keyword evidence="2" id="KW-0812">Transmembrane</keyword>
<dbReference type="Pfam" id="PF13240">
    <property type="entry name" value="Zn_Ribbon_1"/>
    <property type="match status" value="1"/>
</dbReference>
<feature type="transmembrane region" description="Helical" evidence="2">
    <location>
        <begin position="117"/>
        <end position="140"/>
    </location>
</feature>
<keyword evidence="2" id="KW-1133">Transmembrane helix</keyword>
<feature type="transmembrane region" description="Helical" evidence="2">
    <location>
        <begin position="152"/>
        <end position="171"/>
    </location>
</feature>
<dbReference type="eggNOG" id="COG3152">
    <property type="taxonomic scope" value="Bacteria"/>
</dbReference>
<dbReference type="RefSeq" id="WP_020088561.1">
    <property type="nucleotide sequence ID" value="NZ_AZCZ01000005.1"/>
</dbReference>
<feature type="domain" description="Zinc-ribbon" evidence="3">
    <location>
        <begin position="8"/>
        <end position="29"/>
    </location>
</feature>
<dbReference type="Pfam" id="PF05656">
    <property type="entry name" value="DUF805"/>
    <property type="match status" value="1"/>
</dbReference>
<sequence>MTDKPKMYCIHCGKEIPAGVRFCPFCGTEQTNVSNMATETTPVETDHRNAPHSDKPDKPNMLTALKLSMRDLFTISKRLDRADFWWLYLDIFIIGVILNLCLSPVLKQMAYSANIIWPVILFLLAIIYALTTIGLFTAEIRRLHDTNRSGHFLWLLLIPIVGSIVVIVLLAQKSNAAGTRFESATPHKPWVKQWWTWVILALVTIVLTITFGYSAQVIADSELSSYNDTTSTSSNSEDSSTSDDTDTDSDSDSTSTDSIDLDDSTIDIADKQSYSLNYSETWSESTFSIDKVTVYQTDGEYSEGSGHDKTSFNGIVKVHMAIDAGRDIDAYPTQATLSTSNGQQVDADMSDSDDFDGELDSGTQTDGNIYFLLPKLDDVSDLTSIRLKWSADYDTDDMDDDDAYKDFDATLQLNQ</sequence>
<keyword evidence="2" id="KW-0472">Membrane</keyword>
<reference evidence="4 5" key="1">
    <citation type="journal article" date="2015" name="Genome Announc.">
        <title>Expanding the biotechnology potential of lactobacilli through comparative genomics of 213 strains and associated genera.</title>
        <authorList>
            <person name="Sun Z."/>
            <person name="Harris H.M."/>
            <person name="McCann A."/>
            <person name="Guo C."/>
            <person name="Argimon S."/>
            <person name="Zhang W."/>
            <person name="Yang X."/>
            <person name="Jeffery I.B."/>
            <person name="Cooney J.C."/>
            <person name="Kagawa T.F."/>
            <person name="Liu W."/>
            <person name="Song Y."/>
            <person name="Salvetti E."/>
            <person name="Wrobel A."/>
            <person name="Rasinkangas P."/>
            <person name="Parkhill J."/>
            <person name="Rea M.C."/>
            <person name="O'Sullivan O."/>
            <person name="Ritari J."/>
            <person name="Douillard F.P."/>
            <person name="Paul Ross R."/>
            <person name="Yang R."/>
            <person name="Briner A.E."/>
            <person name="Felis G.E."/>
            <person name="de Vos W.M."/>
            <person name="Barrangou R."/>
            <person name="Klaenhammer T.R."/>
            <person name="Caufield P.W."/>
            <person name="Cui Y."/>
            <person name="Zhang H."/>
            <person name="O'Toole P.W."/>
        </authorList>
    </citation>
    <scope>NUCLEOTIDE SEQUENCE [LARGE SCALE GENOMIC DNA]</scope>
    <source>
        <strain evidence="4 5">ATCC 53295</strain>
    </source>
</reference>
<dbReference type="PATRIC" id="fig|1267003.4.peg.1911"/>
<dbReference type="Proteomes" id="UP000051176">
    <property type="component" value="Unassembled WGS sequence"/>
</dbReference>
<feature type="transmembrane region" description="Helical" evidence="2">
    <location>
        <begin position="194"/>
        <end position="215"/>
    </location>
</feature>
<dbReference type="EMBL" id="AZCZ01000005">
    <property type="protein sequence ID" value="KRK39192.1"/>
    <property type="molecule type" value="Genomic_DNA"/>
</dbReference>
<proteinExistence type="predicted"/>
<accession>A0A0R1GYU8</accession>
<feature type="compositionally biased region" description="Low complexity" evidence="1">
    <location>
        <begin position="225"/>
        <end position="239"/>
    </location>
</feature>
<gene>
    <name evidence="4" type="ORF">FD07_GL001815</name>
</gene>
<dbReference type="GO" id="GO:0005886">
    <property type="term" value="C:plasma membrane"/>
    <property type="evidence" value="ECO:0007669"/>
    <property type="project" value="TreeGrafter"/>
</dbReference>
<dbReference type="PANTHER" id="PTHR34980">
    <property type="entry name" value="INNER MEMBRANE PROTEIN-RELATED-RELATED"/>
    <property type="match status" value="1"/>
</dbReference>
<comment type="caution">
    <text evidence="4">The sequence shown here is derived from an EMBL/GenBank/DDBJ whole genome shotgun (WGS) entry which is preliminary data.</text>
</comment>
<feature type="compositionally biased region" description="Acidic residues" evidence="1">
    <location>
        <begin position="240"/>
        <end position="251"/>
    </location>
</feature>
<dbReference type="InterPro" id="IPR026870">
    <property type="entry name" value="Zinc_ribbon_dom"/>
</dbReference>
<dbReference type="InterPro" id="IPR008523">
    <property type="entry name" value="DUF805"/>
</dbReference>
<evidence type="ECO:0000259" key="3">
    <source>
        <dbReference type="Pfam" id="PF13240"/>
    </source>
</evidence>
<feature type="region of interest" description="Disordered" evidence="1">
    <location>
        <begin position="225"/>
        <end position="261"/>
    </location>
</feature>
<feature type="transmembrane region" description="Helical" evidence="2">
    <location>
        <begin position="85"/>
        <end position="105"/>
    </location>
</feature>
<name>A0A0R1GYU8_9LACO</name>
<keyword evidence="5" id="KW-1185">Reference proteome</keyword>
<evidence type="ECO:0000313" key="5">
    <source>
        <dbReference type="Proteomes" id="UP000051176"/>
    </source>
</evidence>
<dbReference type="STRING" id="357278.IV61_GL002060"/>
<dbReference type="AlphaFoldDB" id="A0A0R1GYU8"/>
<evidence type="ECO:0000313" key="4">
    <source>
        <dbReference type="EMBL" id="KRK39192.1"/>
    </source>
</evidence>
<evidence type="ECO:0000256" key="1">
    <source>
        <dbReference type="SAM" id="MobiDB-lite"/>
    </source>
</evidence>
<dbReference type="PANTHER" id="PTHR34980:SF2">
    <property type="entry name" value="INNER MEMBRANE PROTEIN YHAH-RELATED"/>
    <property type="match status" value="1"/>
</dbReference>
<organism evidence="4 5">
    <name type="scientific">Levilactobacillus parabrevis ATCC 53295</name>
    <dbReference type="NCBI Taxonomy" id="1267003"/>
    <lineage>
        <taxon>Bacteria</taxon>
        <taxon>Bacillati</taxon>
        <taxon>Bacillota</taxon>
        <taxon>Bacilli</taxon>
        <taxon>Lactobacillales</taxon>
        <taxon>Lactobacillaceae</taxon>
        <taxon>Levilactobacillus</taxon>
    </lineage>
</organism>